<comment type="caution">
    <text evidence="3">The sequence shown here is derived from an EMBL/GenBank/DDBJ whole genome shotgun (WGS) entry which is preliminary data.</text>
</comment>
<dbReference type="PANTHER" id="PTHR15503:SF45">
    <property type="entry name" value="RNA-DIRECTED DNA POLYMERASE HOMOLOG"/>
    <property type="match status" value="1"/>
</dbReference>
<dbReference type="InterPro" id="IPR036875">
    <property type="entry name" value="Znf_CCHC_sf"/>
</dbReference>
<name>A0A5A7VQZ2_CUCMM</name>
<proteinExistence type="predicted"/>
<dbReference type="SMART" id="SM00343">
    <property type="entry name" value="ZnF_C2HC"/>
    <property type="match status" value="1"/>
</dbReference>
<reference evidence="5 6" key="1">
    <citation type="submission" date="2019-08" db="EMBL/GenBank/DDBJ databases">
        <title>Draft genome sequences of two oriental melons (Cucumis melo L. var makuwa).</title>
        <authorList>
            <person name="Kwon S.-Y."/>
        </authorList>
    </citation>
    <scope>NUCLEOTIDE SEQUENCE [LARGE SCALE GENOMIC DNA]</scope>
    <source>
        <strain evidence="6">cv. Chang Bougi</strain>
        <strain evidence="5">cv. SW 3</strain>
        <tissue evidence="3">Leaf</tissue>
    </source>
</reference>
<dbReference type="GO" id="GO:0008270">
    <property type="term" value="F:zinc ion binding"/>
    <property type="evidence" value="ECO:0007669"/>
    <property type="project" value="UniProtKB-KW"/>
</dbReference>
<evidence type="ECO:0000313" key="4">
    <source>
        <dbReference type="EMBL" id="TYK21065.1"/>
    </source>
</evidence>
<dbReference type="Proteomes" id="UP000321947">
    <property type="component" value="Unassembled WGS sequence"/>
</dbReference>
<dbReference type="STRING" id="1194695.A0A5A7VQZ2"/>
<keyword evidence="1" id="KW-0862">Zinc</keyword>
<dbReference type="OrthoDB" id="1424108at2759"/>
<dbReference type="Pfam" id="PF00098">
    <property type="entry name" value="zf-CCHC"/>
    <property type="match status" value="1"/>
</dbReference>
<organism evidence="3 5">
    <name type="scientific">Cucumis melo var. makuwa</name>
    <name type="common">Oriental melon</name>
    <dbReference type="NCBI Taxonomy" id="1194695"/>
    <lineage>
        <taxon>Eukaryota</taxon>
        <taxon>Viridiplantae</taxon>
        <taxon>Streptophyta</taxon>
        <taxon>Embryophyta</taxon>
        <taxon>Tracheophyta</taxon>
        <taxon>Spermatophyta</taxon>
        <taxon>Magnoliopsida</taxon>
        <taxon>eudicotyledons</taxon>
        <taxon>Gunneridae</taxon>
        <taxon>Pentapetalae</taxon>
        <taxon>rosids</taxon>
        <taxon>fabids</taxon>
        <taxon>Cucurbitales</taxon>
        <taxon>Cucurbitaceae</taxon>
        <taxon>Benincaseae</taxon>
        <taxon>Cucumis</taxon>
    </lineage>
</organism>
<dbReference type="PANTHER" id="PTHR15503">
    <property type="entry name" value="LDOC1 RELATED"/>
    <property type="match status" value="1"/>
</dbReference>
<evidence type="ECO:0000313" key="5">
    <source>
        <dbReference type="Proteomes" id="UP000321393"/>
    </source>
</evidence>
<dbReference type="Gene3D" id="3.10.10.10">
    <property type="entry name" value="HIV Type 1 Reverse Transcriptase, subunit A, domain 1"/>
    <property type="match status" value="1"/>
</dbReference>
<dbReference type="InterPro" id="IPR001878">
    <property type="entry name" value="Znf_CCHC"/>
</dbReference>
<accession>A0A5A7VQZ2</accession>
<dbReference type="SUPFAM" id="SSF56672">
    <property type="entry name" value="DNA/RNA polymerases"/>
    <property type="match status" value="1"/>
</dbReference>
<evidence type="ECO:0000259" key="2">
    <source>
        <dbReference type="PROSITE" id="PS50158"/>
    </source>
</evidence>
<dbReference type="PROSITE" id="PS50158">
    <property type="entry name" value="ZF_CCHC"/>
    <property type="match status" value="1"/>
</dbReference>
<feature type="domain" description="CCHC-type" evidence="2">
    <location>
        <begin position="28"/>
        <end position="43"/>
    </location>
</feature>
<dbReference type="GO" id="GO:0003676">
    <property type="term" value="F:nucleic acid binding"/>
    <property type="evidence" value="ECO:0007669"/>
    <property type="project" value="InterPro"/>
</dbReference>
<evidence type="ECO:0000256" key="1">
    <source>
        <dbReference type="PROSITE-ProRule" id="PRU00047"/>
    </source>
</evidence>
<gene>
    <name evidence="4" type="ORF">E5676_scaffold392G00270</name>
    <name evidence="3" type="ORF">E6C27_scaffold238G001100</name>
</gene>
<dbReference type="AlphaFoldDB" id="A0A5A7VQZ2"/>
<dbReference type="EMBL" id="SSTD01005932">
    <property type="protein sequence ID" value="TYK21065.1"/>
    <property type="molecule type" value="Genomic_DNA"/>
</dbReference>
<dbReference type="InterPro" id="IPR032567">
    <property type="entry name" value="RTL1-rel"/>
</dbReference>
<evidence type="ECO:0000313" key="3">
    <source>
        <dbReference type="EMBL" id="KAA0068145.1"/>
    </source>
</evidence>
<dbReference type="InterPro" id="IPR043502">
    <property type="entry name" value="DNA/RNA_pol_sf"/>
</dbReference>
<dbReference type="EMBL" id="SSTE01000109">
    <property type="protein sequence ID" value="KAA0068145.1"/>
    <property type="molecule type" value="Genomic_DNA"/>
</dbReference>
<keyword evidence="1" id="KW-0479">Metal-binding</keyword>
<protein>
    <recommendedName>
        <fullName evidence="2">CCHC-type domain-containing protein</fullName>
    </recommendedName>
</protein>
<keyword evidence="1" id="KW-0863">Zinc-finger</keyword>
<sequence>MDKECTSKKQTTELGLNFEERIGFSKNCFNCEQPGHFAKYCPNLGVQGNRRTELQSVNQPYCLDEAEVVPSGVRGPRRPKWQGKVCTMTQSKAKNSLHVIIGCEVKIENVAMKGDFILFELDELDVIWKWISLLRIIFVLKVRKLVKKWHTAYPIRVVDTQALRSDPSKMSIVCEYLDVFSEEMSGLPPKRWSEFTIEVIPGTTPIFQTLYRMVPSELKELKSQLEELLEKDYIWPNTSPQGAPILL</sequence>
<evidence type="ECO:0000313" key="6">
    <source>
        <dbReference type="Proteomes" id="UP000321947"/>
    </source>
</evidence>
<dbReference type="Proteomes" id="UP000321393">
    <property type="component" value="Unassembled WGS sequence"/>
</dbReference>
<dbReference type="SUPFAM" id="SSF57756">
    <property type="entry name" value="Retrovirus zinc finger-like domains"/>
    <property type="match status" value="1"/>
</dbReference>
<dbReference type="Gene3D" id="4.10.60.10">
    <property type="entry name" value="Zinc finger, CCHC-type"/>
    <property type="match status" value="1"/>
</dbReference>